<organism evidence="1 2">
    <name type="scientific">Dentiscutata heterogama</name>
    <dbReference type="NCBI Taxonomy" id="1316150"/>
    <lineage>
        <taxon>Eukaryota</taxon>
        <taxon>Fungi</taxon>
        <taxon>Fungi incertae sedis</taxon>
        <taxon>Mucoromycota</taxon>
        <taxon>Glomeromycotina</taxon>
        <taxon>Glomeromycetes</taxon>
        <taxon>Diversisporales</taxon>
        <taxon>Gigasporaceae</taxon>
        <taxon>Dentiscutata</taxon>
    </lineage>
</organism>
<dbReference type="EMBL" id="CAJVPU010041061">
    <property type="protein sequence ID" value="CAG8740617.1"/>
    <property type="molecule type" value="Genomic_DNA"/>
</dbReference>
<comment type="caution">
    <text evidence="1">The sequence shown here is derived from an EMBL/GenBank/DDBJ whole genome shotgun (WGS) entry which is preliminary data.</text>
</comment>
<sequence length="90" mass="10509">VESLESACDIMKNILSDNHADIPYALIYFVENKLNYDGSESLIARLITTTFDEDGKKERHFPDYFPETHEIIDLTNDFDIGYDNYINLKR</sequence>
<evidence type="ECO:0000313" key="1">
    <source>
        <dbReference type="EMBL" id="CAG8740617.1"/>
    </source>
</evidence>
<name>A0ACA9Q8Y0_9GLOM</name>
<protein>
    <submittedName>
        <fullName evidence="1">1184_t:CDS:1</fullName>
    </submittedName>
</protein>
<feature type="non-terminal residue" evidence="1">
    <location>
        <position position="90"/>
    </location>
</feature>
<reference evidence="1" key="1">
    <citation type="submission" date="2021-06" db="EMBL/GenBank/DDBJ databases">
        <authorList>
            <person name="Kallberg Y."/>
            <person name="Tangrot J."/>
            <person name="Rosling A."/>
        </authorList>
    </citation>
    <scope>NUCLEOTIDE SEQUENCE</scope>
    <source>
        <strain evidence="1">IL203A</strain>
    </source>
</reference>
<gene>
    <name evidence="1" type="ORF">DHETER_LOCUS14023</name>
</gene>
<feature type="non-terminal residue" evidence="1">
    <location>
        <position position="1"/>
    </location>
</feature>
<accession>A0ACA9Q8Y0</accession>
<proteinExistence type="predicted"/>
<keyword evidence="2" id="KW-1185">Reference proteome</keyword>
<dbReference type="Proteomes" id="UP000789702">
    <property type="component" value="Unassembled WGS sequence"/>
</dbReference>
<evidence type="ECO:0000313" key="2">
    <source>
        <dbReference type="Proteomes" id="UP000789702"/>
    </source>
</evidence>